<dbReference type="PANTHER" id="PTHR47506:SF1">
    <property type="entry name" value="HTH-TYPE TRANSCRIPTIONAL REGULATOR YJDC"/>
    <property type="match status" value="1"/>
</dbReference>
<keyword evidence="2 4" id="KW-0238">DNA-binding</keyword>
<dbReference type="AlphaFoldDB" id="A0A8J3IQK2"/>
<proteinExistence type="predicted"/>
<dbReference type="EMBL" id="BNJK01000002">
    <property type="protein sequence ID" value="GHO98403.1"/>
    <property type="molecule type" value="Genomic_DNA"/>
</dbReference>
<dbReference type="InterPro" id="IPR001647">
    <property type="entry name" value="HTH_TetR"/>
</dbReference>
<dbReference type="Gene3D" id="1.10.357.10">
    <property type="entry name" value="Tetracycline Repressor, domain 2"/>
    <property type="match status" value="1"/>
</dbReference>
<dbReference type="PRINTS" id="PR00455">
    <property type="entry name" value="HTHTETR"/>
</dbReference>
<evidence type="ECO:0000256" key="1">
    <source>
        <dbReference type="ARBA" id="ARBA00023015"/>
    </source>
</evidence>
<dbReference type="PROSITE" id="PS50977">
    <property type="entry name" value="HTH_TETR_2"/>
    <property type="match status" value="1"/>
</dbReference>
<evidence type="ECO:0000313" key="6">
    <source>
        <dbReference type="EMBL" id="GHO98403.1"/>
    </source>
</evidence>
<feature type="DNA-binding region" description="H-T-H motif" evidence="4">
    <location>
        <begin position="28"/>
        <end position="47"/>
    </location>
</feature>
<feature type="domain" description="HTH tetR-type" evidence="5">
    <location>
        <begin position="5"/>
        <end position="65"/>
    </location>
</feature>
<evidence type="ECO:0000313" key="7">
    <source>
        <dbReference type="Proteomes" id="UP000597444"/>
    </source>
</evidence>
<dbReference type="SUPFAM" id="SSF48498">
    <property type="entry name" value="Tetracyclin repressor-like, C-terminal domain"/>
    <property type="match status" value="1"/>
</dbReference>
<evidence type="ECO:0000256" key="2">
    <source>
        <dbReference type="ARBA" id="ARBA00023125"/>
    </source>
</evidence>
<dbReference type="Proteomes" id="UP000597444">
    <property type="component" value="Unassembled WGS sequence"/>
</dbReference>
<dbReference type="GO" id="GO:0003677">
    <property type="term" value="F:DNA binding"/>
    <property type="evidence" value="ECO:0007669"/>
    <property type="project" value="UniProtKB-UniRule"/>
</dbReference>
<organism evidence="6 7">
    <name type="scientific">Reticulibacter mediterranei</name>
    <dbReference type="NCBI Taxonomy" id="2778369"/>
    <lineage>
        <taxon>Bacteria</taxon>
        <taxon>Bacillati</taxon>
        <taxon>Chloroflexota</taxon>
        <taxon>Ktedonobacteria</taxon>
        <taxon>Ktedonobacterales</taxon>
        <taxon>Reticulibacteraceae</taxon>
        <taxon>Reticulibacter</taxon>
    </lineage>
</organism>
<keyword evidence="1" id="KW-0805">Transcription regulation</keyword>
<evidence type="ECO:0000256" key="4">
    <source>
        <dbReference type="PROSITE-ProRule" id="PRU00335"/>
    </source>
</evidence>
<dbReference type="InterPro" id="IPR036271">
    <property type="entry name" value="Tet_transcr_reg_TetR-rel_C_sf"/>
</dbReference>
<dbReference type="InterPro" id="IPR011075">
    <property type="entry name" value="TetR_C"/>
</dbReference>
<sequence length="202" mass="22731">MGRPSDARERLIEAARSVIFAQSYASVSVDALCATAGVAKSSFYHFFSSKQDLVLAAIESHWRWFEESVLAPTFTDSLPPPERILHFFELVLERQLSQKQLEGHMHGCPAGNLTLEMSTQDELIRARIEQFFRDWIGYFEQMLHEAKEQGLVPSTLDTALTAQALLAYYEGVILLAKGRNDPSLLHTLRSGALSLMQYQAKP</sequence>
<evidence type="ECO:0000259" key="5">
    <source>
        <dbReference type="PROSITE" id="PS50977"/>
    </source>
</evidence>
<dbReference type="Pfam" id="PF00440">
    <property type="entry name" value="TetR_N"/>
    <property type="match status" value="1"/>
</dbReference>
<dbReference type="RefSeq" id="WP_220209157.1">
    <property type="nucleotide sequence ID" value="NZ_BNJK01000002.1"/>
</dbReference>
<comment type="caution">
    <text evidence="6">The sequence shown here is derived from an EMBL/GenBank/DDBJ whole genome shotgun (WGS) entry which is preliminary data.</text>
</comment>
<dbReference type="SUPFAM" id="SSF46689">
    <property type="entry name" value="Homeodomain-like"/>
    <property type="match status" value="1"/>
</dbReference>
<keyword evidence="3" id="KW-0804">Transcription</keyword>
<reference evidence="6" key="1">
    <citation type="submission" date="2020-10" db="EMBL/GenBank/DDBJ databases">
        <title>Taxonomic study of unclassified bacteria belonging to the class Ktedonobacteria.</title>
        <authorList>
            <person name="Yabe S."/>
            <person name="Wang C.M."/>
            <person name="Zheng Y."/>
            <person name="Sakai Y."/>
            <person name="Cavaletti L."/>
            <person name="Monciardini P."/>
            <person name="Donadio S."/>
        </authorList>
    </citation>
    <scope>NUCLEOTIDE SEQUENCE</scope>
    <source>
        <strain evidence="6">ID150040</strain>
    </source>
</reference>
<protein>
    <submittedName>
        <fullName evidence="6">TetR family transcriptional regulator</fullName>
    </submittedName>
</protein>
<gene>
    <name evidence="6" type="ORF">KSF_084510</name>
</gene>
<accession>A0A8J3IQK2</accession>
<keyword evidence="7" id="KW-1185">Reference proteome</keyword>
<dbReference type="InterPro" id="IPR009057">
    <property type="entry name" value="Homeodomain-like_sf"/>
</dbReference>
<evidence type="ECO:0000256" key="3">
    <source>
        <dbReference type="ARBA" id="ARBA00023163"/>
    </source>
</evidence>
<name>A0A8J3IQK2_9CHLR</name>
<dbReference type="Pfam" id="PF16925">
    <property type="entry name" value="TetR_C_13"/>
    <property type="match status" value="1"/>
</dbReference>
<dbReference type="PANTHER" id="PTHR47506">
    <property type="entry name" value="TRANSCRIPTIONAL REGULATORY PROTEIN"/>
    <property type="match status" value="1"/>
</dbReference>